<gene>
    <name evidence="6" type="primary">cadC_2</name>
    <name evidence="6" type="ORF">BV98_002757</name>
</gene>
<dbReference type="InterPro" id="IPR017941">
    <property type="entry name" value="Rieske_2Fe-2S"/>
</dbReference>
<dbReference type="OrthoDB" id="9800167at2"/>
<evidence type="ECO:0000313" key="7">
    <source>
        <dbReference type="Proteomes" id="UP000024284"/>
    </source>
</evidence>
<dbReference type="PROSITE" id="PS51296">
    <property type="entry name" value="RIESKE"/>
    <property type="match status" value="1"/>
</dbReference>
<reference evidence="6" key="1">
    <citation type="submission" date="2014-08" db="EMBL/GenBank/DDBJ databases">
        <title>Draft genome sequences of Sphingobium herbicidovorans.</title>
        <authorList>
            <person name="Gan H.M."/>
            <person name="Gan H.Y."/>
            <person name="Savka M.A."/>
        </authorList>
    </citation>
    <scope>NUCLEOTIDE SEQUENCE [LARGE SCALE GENOMIC DNA]</scope>
    <source>
        <strain evidence="6">NBRC 16415</strain>
    </source>
</reference>
<dbReference type="PANTHER" id="PTHR21496">
    <property type="entry name" value="FERREDOXIN-RELATED"/>
    <property type="match status" value="1"/>
</dbReference>
<dbReference type="SUPFAM" id="SSF50022">
    <property type="entry name" value="ISP domain"/>
    <property type="match status" value="1"/>
</dbReference>
<dbReference type="AlphaFoldDB" id="A0A086P7X5"/>
<sequence>MSISADDAASWHPITRSELIPEGEIFAATFGDREIAVYNVSGTFYATSNICTHAFALLSDGWLEDCVVECPLHNARFDVRDGAALASPAEGSLQCYPVRVADGVVEVSF</sequence>
<dbReference type="Gene3D" id="2.102.10.10">
    <property type="entry name" value="Rieske [2Fe-2S] iron-sulphur domain"/>
    <property type="match status" value="1"/>
</dbReference>
<dbReference type="CDD" id="cd03528">
    <property type="entry name" value="Rieske_RO_ferredoxin"/>
    <property type="match status" value="1"/>
</dbReference>
<accession>A0A086P7X5</accession>
<evidence type="ECO:0000256" key="4">
    <source>
        <dbReference type="ARBA" id="ARBA00023014"/>
    </source>
</evidence>
<keyword evidence="3" id="KW-0408">Iron</keyword>
<dbReference type="GO" id="GO:0051537">
    <property type="term" value="F:2 iron, 2 sulfur cluster binding"/>
    <property type="evidence" value="ECO:0007669"/>
    <property type="project" value="UniProtKB-KW"/>
</dbReference>
<comment type="caution">
    <text evidence="6">The sequence shown here is derived from an EMBL/GenBank/DDBJ whole genome shotgun (WGS) entry which is preliminary data.</text>
</comment>
<dbReference type="InterPro" id="IPR036922">
    <property type="entry name" value="Rieske_2Fe-2S_sf"/>
</dbReference>
<keyword evidence="4" id="KW-0411">Iron-sulfur</keyword>
<feature type="domain" description="Rieske" evidence="5">
    <location>
        <begin position="11"/>
        <end position="107"/>
    </location>
</feature>
<dbReference type="EMBL" id="JFZA02000027">
    <property type="protein sequence ID" value="KFG89493.1"/>
    <property type="molecule type" value="Genomic_DNA"/>
</dbReference>
<evidence type="ECO:0000313" key="6">
    <source>
        <dbReference type="EMBL" id="KFG89493.1"/>
    </source>
</evidence>
<proteinExistence type="predicted"/>
<keyword evidence="1" id="KW-0001">2Fe-2S</keyword>
<dbReference type="PANTHER" id="PTHR21496:SF23">
    <property type="entry name" value="3-PHENYLPROPIONATE_CINNAMIC ACID DIOXYGENASE FERREDOXIN SUBUNIT"/>
    <property type="match status" value="1"/>
</dbReference>
<keyword evidence="2" id="KW-0479">Metal-binding</keyword>
<dbReference type="STRING" id="76947.GCA_002080435_03116"/>
<dbReference type="eggNOG" id="COG2146">
    <property type="taxonomic scope" value="Bacteria"/>
</dbReference>
<evidence type="ECO:0000256" key="2">
    <source>
        <dbReference type="ARBA" id="ARBA00022723"/>
    </source>
</evidence>
<name>A0A086P7X5_SPHHM</name>
<evidence type="ECO:0000256" key="3">
    <source>
        <dbReference type="ARBA" id="ARBA00023004"/>
    </source>
</evidence>
<dbReference type="RefSeq" id="WP_020997476.1">
    <property type="nucleotide sequence ID" value="NZ_BCZD01000041.1"/>
</dbReference>
<dbReference type="Proteomes" id="UP000024284">
    <property type="component" value="Unassembled WGS sequence"/>
</dbReference>
<evidence type="ECO:0000259" key="5">
    <source>
        <dbReference type="PROSITE" id="PS51296"/>
    </source>
</evidence>
<keyword evidence="7" id="KW-1185">Reference proteome</keyword>
<evidence type="ECO:0000256" key="1">
    <source>
        <dbReference type="ARBA" id="ARBA00022714"/>
    </source>
</evidence>
<protein>
    <submittedName>
        <fullName evidence="6">Ferredoxin component CadC of Rieske non-heme iron oxygenase CadABCD complex</fullName>
    </submittedName>
</protein>
<dbReference type="PATRIC" id="fig|1219045.3.peg.2792"/>
<dbReference type="GO" id="GO:0046872">
    <property type="term" value="F:metal ion binding"/>
    <property type="evidence" value="ECO:0007669"/>
    <property type="project" value="UniProtKB-KW"/>
</dbReference>
<dbReference type="Pfam" id="PF00355">
    <property type="entry name" value="Rieske"/>
    <property type="match status" value="1"/>
</dbReference>
<organism evidence="6 7">
    <name type="scientific">Sphingobium herbicidovorans (strain ATCC 700291 / DSM 11019 / CCUG 56400 / KCTC 2939 / LMG 18315 / NBRC 16415 / MH)</name>
    <name type="common">Sphingomonas herbicidovorans</name>
    <dbReference type="NCBI Taxonomy" id="1219045"/>
    <lineage>
        <taxon>Bacteria</taxon>
        <taxon>Pseudomonadati</taxon>
        <taxon>Pseudomonadota</taxon>
        <taxon>Alphaproteobacteria</taxon>
        <taxon>Sphingomonadales</taxon>
        <taxon>Sphingomonadaceae</taxon>
        <taxon>Sphingobium</taxon>
    </lineage>
</organism>